<protein>
    <recommendedName>
        <fullName evidence="6">Cytochrome c domain-containing protein</fullName>
    </recommendedName>
</protein>
<dbReference type="InterPro" id="IPR036909">
    <property type="entry name" value="Cyt_c-like_dom_sf"/>
</dbReference>
<dbReference type="GO" id="GO:0009055">
    <property type="term" value="F:electron transfer activity"/>
    <property type="evidence" value="ECO:0007669"/>
    <property type="project" value="InterPro"/>
</dbReference>
<evidence type="ECO:0000256" key="2">
    <source>
        <dbReference type="ARBA" id="ARBA00022723"/>
    </source>
</evidence>
<evidence type="ECO:0000313" key="8">
    <source>
        <dbReference type="Proteomes" id="UP000254266"/>
    </source>
</evidence>
<dbReference type="Proteomes" id="UP000254266">
    <property type="component" value="Unassembled WGS sequence"/>
</dbReference>
<evidence type="ECO:0000256" key="4">
    <source>
        <dbReference type="PROSITE-ProRule" id="PRU00433"/>
    </source>
</evidence>
<accession>A0A370D6N0</accession>
<dbReference type="Pfam" id="PF00034">
    <property type="entry name" value="Cytochrom_C"/>
    <property type="match status" value="1"/>
</dbReference>
<dbReference type="EMBL" id="QFXC01000014">
    <property type="protein sequence ID" value="RDH80679.1"/>
    <property type="molecule type" value="Genomic_DNA"/>
</dbReference>
<evidence type="ECO:0000259" key="6">
    <source>
        <dbReference type="PROSITE" id="PS51007"/>
    </source>
</evidence>
<dbReference type="InterPro" id="IPR009056">
    <property type="entry name" value="Cyt_c-like_dom"/>
</dbReference>
<keyword evidence="5" id="KW-0732">Signal</keyword>
<feature type="domain" description="Cytochrome c" evidence="6">
    <location>
        <begin position="29"/>
        <end position="125"/>
    </location>
</feature>
<feature type="signal peptide" evidence="5">
    <location>
        <begin position="1"/>
        <end position="30"/>
    </location>
</feature>
<proteinExistence type="predicted"/>
<dbReference type="SUPFAM" id="SSF46626">
    <property type="entry name" value="Cytochrome c"/>
    <property type="match status" value="1"/>
</dbReference>
<name>A0A370D6N0_9GAMM</name>
<dbReference type="AlphaFoldDB" id="A0A370D6N0"/>
<dbReference type="GO" id="GO:0046872">
    <property type="term" value="F:metal ion binding"/>
    <property type="evidence" value="ECO:0007669"/>
    <property type="project" value="UniProtKB-KW"/>
</dbReference>
<dbReference type="PROSITE" id="PS51007">
    <property type="entry name" value="CYTC"/>
    <property type="match status" value="1"/>
</dbReference>
<gene>
    <name evidence="7" type="ORF">DIZ80_16760</name>
</gene>
<evidence type="ECO:0000256" key="5">
    <source>
        <dbReference type="SAM" id="SignalP"/>
    </source>
</evidence>
<feature type="chain" id="PRO_5016844570" description="Cytochrome c domain-containing protein" evidence="5">
    <location>
        <begin position="31"/>
        <end position="147"/>
    </location>
</feature>
<keyword evidence="8" id="KW-1185">Reference proteome</keyword>
<organism evidence="7 8">
    <name type="scientific">endosymbiont of Galathealinum brachiosum</name>
    <dbReference type="NCBI Taxonomy" id="2200906"/>
    <lineage>
        <taxon>Bacteria</taxon>
        <taxon>Pseudomonadati</taxon>
        <taxon>Pseudomonadota</taxon>
        <taxon>Gammaproteobacteria</taxon>
        <taxon>sulfur-oxidizing symbionts</taxon>
    </lineage>
</organism>
<reference evidence="7 8" key="1">
    <citation type="journal article" date="2018" name="ISME J.">
        <title>Endosymbiont genomes yield clues of tubeworm success.</title>
        <authorList>
            <person name="Li Y."/>
            <person name="Liles M.R."/>
            <person name="Halanych K.M."/>
        </authorList>
    </citation>
    <scope>NUCLEOTIDE SEQUENCE [LARGE SCALE GENOMIC DNA]</scope>
    <source>
        <strain evidence="7">A1464</strain>
    </source>
</reference>
<dbReference type="InterPro" id="IPR051459">
    <property type="entry name" value="Cytochrome_c-type_DH"/>
</dbReference>
<dbReference type="PANTHER" id="PTHR35008">
    <property type="entry name" value="BLL4482 PROTEIN-RELATED"/>
    <property type="match status" value="1"/>
</dbReference>
<keyword evidence="1 4" id="KW-0349">Heme</keyword>
<evidence type="ECO:0000256" key="1">
    <source>
        <dbReference type="ARBA" id="ARBA00022617"/>
    </source>
</evidence>
<dbReference type="GO" id="GO:0020037">
    <property type="term" value="F:heme binding"/>
    <property type="evidence" value="ECO:0007669"/>
    <property type="project" value="InterPro"/>
</dbReference>
<dbReference type="Gene3D" id="1.10.760.10">
    <property type="entry name" value="Cytochrome c-like domain"/>
    <property type="match status" value="1"/>
</dbReference>
<keyword evidence="2 4" id="KW-0479">Metal-binding</keyword>
<comment type="caution">
    <text evidence="7">The sequence shown here is derived from an EMBL/GenBank/DDBJ whole genome shotgun (WGS) entry which is preliminary data.</text>
</comment>
<dbReference type="PANTHER" id="PTHR35008:SF8">
    <property type="entry name" value="ALCOHOL DEHYDROGENASE CYTOCHROME C SUBUNIT"/>
    <property type="match status" value="1"/>
</dbReference>
<keyword evidence="3 4" id="KW-0408">Iron</keyword>
<evidence type="ECO:0000256" key="3">
    <source>
        <dbReference type="ARBA" id="ARBA00023004"/>
    </source>
</evidence>
<sequence>MNIRKKTISITSPGVVAATALLLTVSPVQASSVGEALYMQHCSVCHQPGGKGIPGFFPPLADNTRVNSDDAATIQKYLRRVIFGYHGGLIVDNQMYSGRMPPIGYVGRLNDSELLNLINYQRSAWGSNARAITFTELAKARKAGSLK</sequence>
<evidence type="ECO:0000313" key="7">
    <source>
        <dbReference type="EMBL" id="RDH80679.1"/>
    </source>
</evidence>